<dbReference type="RefSeq" id="WP_143720690.1">
    <property type="nucleotide sequence ID" value="NZ_VKDB01000009.1"/>
</dbReference>
<reference evidence="6 7" key="1">
    <citation type="submission" date="2019-07" db="EMBL/GenBank/DDBJ databases">
        <title>Deinococcus detaillus sp. nov., isolated from humus soil in Antarctica.</title>
        <authorList>
            <person name="Zhang K."/>
        </authorList>
    </citation>
    <scope>NUCLEOTIDE SEQUENCE [LARGE SCALE GENOMIC DNA]</scope>
    <source>
        <strain evidence="6 7">H1</strain>
    </source>
</reference>
<dbReference type="GO" id="GO:0009307">
    <property type="term" value="P:DNA restriction-modification system"/>
    <property type="evidence" value="ECO:0007669"/>
    <property type="project" value="UniProtKB-KW"/>
</dbReference>
<protein>
    <recommendedName>
        <fullName evidence="5">Type I restriction modification DNA specificity domain-containing protein</fullName>
    </recommendedName>
</protein>
<dbReference type="PANTHER" id="PTHR43140">
    <property type="entry name" value="TYPE-1 RESTRICTION ENZYME ECOKI SPECIFICITY PROTEIN"/>
    <property type="match status" value="1"/>
</dbReference>
<keyword evidence="2" id="KW-0680">Restriction system</keyword>
<dbReference type="Proteomes" id="UP000316092">
    <property type="component" value="Unassembled WGS sequence"/>
</dbReference>
<accession>A0A553UZ50</accession>
<dbReference type="PANTHER" id="PTHR43140:SF1">
    <property type="entry name" value="TYPE I RESTRICTION ENZYME ECOKI SPECIFICITY SUBUNIT"/>
    <property type="match status" value="1"/>
</dbReference>
<dbReference type="SUPFAM" id="SSF116734">
    <property type="entry name" value="DNA methylase specificity domain"/>
    <property type="match status" value="2"/>
</dbReference>
<evidence type="ECO:0000313" key="6">
    <source>
        <dbReference type="EMBL" id="TSA85496.1"/>
    </source>
</evidence>
<proteinExistence type="inferred from homology"/>
<comment type="similarity">
    <text evidence="1">Belongs to the type-I restriction system S methylase family.</text>
</comment>
<dbReference type="Pfam" id="PF01420">
    <property type="entry name" value="Methylase_S"/>
    <property type="match status" value="1"/>
</dbReference>
<organism evidence="6 7">
    <name type="scientific">Deinococcus detaillensis</name>
    <dbReference type="NCBI Taxonomy" id="2592048"/>
    <lineage>
        <taxon>Bacteria</taxon>
        <taxon>Thermotogati</taxon>
        <taxon>Deinococcota</taxon>
        <taxon>Deinococci</taxon>
        <taxon>Deinococcales</taxon>
        <taxon>Deinococcaceae</taxon>
        <taxon>Deinococcus</taxon>
    </lineage>
</organism>
<evidence type="ECO:0000256" key="4">
    <source>
        <dbReference type="SAM" id="MobiDB-lite"/>
    </source>
</evidence>
<gene>
    <name evidence="6" type="ORF">FNU79_09880</name>
</gene>
<keyword evidence="3" id="KW-0238">DNA-binding</keyword>
<dbReference type="GO" id="GO:0003677">
    <property type="term" value="F:DNA binding"/>
    <property type="evidence" value="ECO:0007669"/>
    <property type="project" value="UniProtKB-KW"/>
</dbReference>
<feature type="region of interest" description="Disordered" evidence="4">
    <location>
        <begin position="456"/>
        <end position="550"/>
    </location>
</feature>
<sequence>MTTDPMNDEREGLPEGWVETTLGEMVAGVEAGLNVKCEERPPESNERGLVKISAVTWGRFQEDQSKTLSVSTIVPENRRIEPGDFLISRANTIELVGACVIVNHITRNLYLSDKVLRLRFKVENQKSWILHFLRSKEGRNQIESLSSGNQLSMRNLSQNALLSILLPLPPLPEQTRIADKLDALLSRVESGRERLERVPKLLKRFRRSVLSAAVSGELTREWRGGGDAEWEEIAVGDVVTALNGRPFPSAEYTTAGVRLIRPGNLHISGKVVWTEKNTSYLPESWLTDNASFLMHQGDLLMNLTAQSLKDEFLGRVCVKEDNIPALLNQRICAFKPKTKYDVRPYLWVYFKSPQFRLFVDTLDTGTLIKHIHSRQVLAHEMLFPKSVEQTEIVRRVEALFAIADRIEARYQSALTTFNRLTPALLAKAFRGELVPQDPNDESASVLLERIRLARATSGDKPKRGRGAAKETGSVKPDRPAPDNTAPKRRGRPPKAQAEAPGIAQASSYEDAVRQLEAQKAARAAAGKLEGAQVERGTRQGELFGNTEINS</sequence>
<comment type="caution">
    <text evidence="6">The sequence shown here is derived from an EMBL/GenBank/DDBJ whole genome shotgun (WGS) entry which is preliminary data.</text>
</comment>
<dbReference type="AlphaFoldDB" id="A0A553UZ50"/>
<evidence type="ECO:0000256" key="3">
    <source>
        <dbReference type="ARBA" id="ARBA00023125"/>
    </source>
</evidence>
<evidence type="ECO:0000259" key="5">
    <source>
        <dbReference type="Pfam" id="PF01420"/>
    </source>
</evidence>
<name>A0A553UZ50_9DEIO</name>
<evidence type="ECO:0000256" key="2">
    <source>
        <dbReference type="ARBA" id="ARBA00022747"/>
    </source>
</evidence>
<evidence type="ECO:0000313" key="7">
    <source>
        <dbReference type="Proteomes" id="UP000316092"/>
    </source>
</evidence>
<dbReference type="InterPro" id="IPR000055">
    <property type="entry name" value="Restrct_endonuc_typeI_TRD"/>
</dbReference>
<keyword evidence="7" id="KW-1185">Reference proteome</keyword>
<evidence type="ECO:0000256" key="1">
    <source>
        <dbReference type="ARBA" id="ARBA00010923"/>
    </source>
</evidence>
<feature type="domain" description="Type I restriction modification DNA specificity" evidence="5">
    <location>
        <begin position="15"/>
        <end position="196"/>
    </location>
</feature>
<dbReference type="EMBL" id="VKDB01000009">
    <property type="protein sequence ID" value="TSA85496.1"/>
    <property type="molecule type" value="Genomic_DNA"/>
</dbReference>
<dbReference type="InterPro" id="IPR051212">
    <property type="entry name" value="Type-I_RE_S_subunit"/>
</dbReference>
<dbReference type="InterPro" id="IPR044946">
    <property type="entry name" value="Restrct_endonuc_typeI_TRD_sf"/>
</dbReference>
<dbReference type="Gene3D" id="3.90.220.20">
    <property type="entry name" value="DNA methylase specificity domains"/>
    <property type="match status" value="2"/>
</dbReference>
<feature type="compositionally biased region" description="Low complexity" evidence="4">
    <location>
        <begin position="514"/>
        <end position="531"/>
    </location>
</feature>
<dbReference type="OrthoDB" id="9811611at2"/>